<protein>
    <recommendedName>
        <fullName evidence="3">Heme oxygenase</fullName>
    </recommendedName>
</protein>
<organism evidence="1 2">
    <name type="scientific">Adhaeribacter pallidiroseus</name>
    <dbReference type="NCBI Taxonomy" id="2072847"/>
    <lineage>
        <taxon>Bacteria</taxon>
        <taxon>Pseudomonadati</taxon>
        <taxon>Bacteroidota</taxon>
        <taxon>Cytophagia</taxon>
        <taxon>Cytophagales</taxon>
        <taxon>Hymenobacteraceae</taxon>
        <taxon>Adhaeribacter</taxon>
    </lineage>
</organism>
<sequence>MILDALKTKTAASHRHVEASPLMQPIASRTLTPQNYTHILRKFYGFFQPLENAIHQLPTLEHYLPDLGTRRKSGSILQDLRAIHQENMALTAIPLCPEVPLITQVSDGFGALYVMEGSTLGGKVISKIVYETLGYTPEHGISFFNGYGTQTGPKWKAFQEALVRFAATPSQEEEVVQAAIRTFQKLENWFHSSLIA</sequence>
<evidence type="ECO:0000313" key="1">
    <source>
        <dbReference type="EMBL" id="RDC62822.1"/>
    </source>
</evidence>
<dbReference type="OrthoDB" id="114943at2"/>
<reference evidence="1 2" key="1">
    <citation type="submission" date="2018-04" db="EMBL/GenBank/DDBJ databases">
        <title>Adhaeribacter sp. HMF7616 genome sequencing and assembly.</title>
        <authorList>
            <person name="Kang H."/>
            <person name="Kang J."/>
            <person name="Cha I."/>
            <person name="Kim H."/>
            <person name="Joh K."/>
        </authorList>
    </citation>
    <scope>NUCLEOTIDE SEQUENCE [LARGE SCALE GENOMIC DNA]</scope>
    <source>
        <strain evidence="1 2">HMF7616</strain>
    </source>
</reference>
<dbReference type="Pfam" id="PF01126">
    <property type="entry name" value="Heme_oxygenase"/>
    <property type="match status" value="1"/>
</dbReference>
<accession>A0A369QEG8</accession>
<evidence type="ECO:0000313" key="2">
    <source>
        <dbReference type="Proteomes" id="UP000253919"/>
    </source>
</evidence>
<dbReference type="InterPro" id="IPR016084">
    <property type="entry name" value="Haem_Oase-like_multi-hlx"/>
</dbReference>
<name>A0A369QEG8_9BACT</name>
<keyword evidence="2" id="KW-1185">Reference proteome</keyword>
<dbReference type="InterPro" id="IPR016053">
    <property type="entry name" value="Haem_Oase-like"/>
</dbReference>
<dbReference type="Proteomes" id="UP000253919">
    <property type="component" value="Unassembled WGS sequence"/>
</dbReference>
<dbReference type="AlphaFoldDB" id="A0A369QEG8"/>
<dbReference type="CDD" id="cd19166">
    <property type="entry name" value="HemeO-bac"/>
    <property type="match status" value="1"/>
</dbReference>
<dbReference type="SUPFAM" id="SSF48613">
    <property type="entry name" value="Heme oxygenase-like"/>
    <property type="match status" value="1"/>
</dbReference>
<dbReference type="RefSeq" id="WP_115372217.1">
    <property type="nucleotide sequence ID" value="NZ_QASA01000001.1"/>
</dbReference>
<dbReference type="Gene3D" id="1.20.910.10">
    <property type="entry name" value="Heme oxygenase-like"/>
    <property type="match status" value="1"/>
</dbReference>
<proteinExistence type="predicted"/>
<dbReference type="EMBL" id="QASA01000001">
    <property type="protein sequence ID" value="RDC62822.1"/>
    <property type="molecule type" value="Genomic_DNA"/>
</dbReference>
<dbReference type="GO" id="GO:0004392">
    <property type="term" value="F:heme oxygenase (decyclizing) activity"/>
    <property type="evidence" value="ECO:0007669"/>
    <property type="project" value="InterPro"/>
</dbReference>
<gene>
    <name evidence="1" type="ORF">AHMF7616_01416</name>
</gene>
<dbReference type="GO" id="GO:0006788">
    <property type="term" value="P:heme oxidation"/>
    <property type="evidence" value="ECO:0007669"/>
    <property type="project" value="InterPro"/>
</dbReference>
<comment type="caution">
    <text evidence="1">The sequence shown here is derived from an EMBL/GenBank/DDBJ whole genome shotgun (WGS) entry which is preliminary data.</text>
</comment>
<evidence type="ECO:0008006" key="3">
    <source>
        <dbReference type="Google" id="ProtNLM"/>
    </source>
</evidence>